<feature type="region of interest" description="Disordered" evidence="1">
    <location>
        <begin position="1"/>
        <end position="23"/>
    </location>
</feature>
<dbReference type="OrthoDB" id="5597036at2759"/>
<keyword evidence="3" id="KW-1185">Reference proteome</keyword>
<feature type="compositionally biased region" description="Polar residues" evidence="1">
    <location>
        <begin position="11"/>
        <end position="22"/>
    </location>
</feature>
<protein>
    <submittedName>
        <fullName evidence="2">Uncharacterized protein</fullName>
    </submittedName>
</protein>
<sequence length="187" mass="21558">MNGCDKENMAENFNTPKMNSKQFRPPALSPINREFINNELFELKSADIKELRIEEINRLSPSALNDLKSFYLDKENQILFQKIRPFSRDLELEKQVHYYHKLNPSSESYTLPSESRIGSTILDIQNSLEIKNCDTQCVSSILSIYCGKTSDPYSQSPKARLIDENDSPFIKTLHELGDIEFIDTSSR</sequence>
<accession>A0A1R1YPA1</accession>
<gene>
    <name evidence="2" type="ORF">AYI69_g1856</name>
</gene>
<evidence type="ECO:0000313" key="2">
    <source>
        <dbReference type="EMBL" id="OMJ28670.1"/>
    </source>
</evidence>
<evidence type="ECO:0000256" key="1">
    <source>
        <dbReference type="SAM" id="MobiDB-lite"/>
    </source>
</evidence>
<proteinExistence type="predicted"/>
<dbReference type="AlphaFoldDB" id="A0A1R1YPA1"/>
<comment type="caution">
    <text evidence="2">The sequence shown here is derived from an EMBL/GenBank/DDBJ whole genome shotgun (WGS) entry which is preliminary data.</text>
</comment>
<dbReference type="Proteomes" id="UP000187429">
    <property type="component" value="Unassembled WGS sequence"/>
</dbReference>
<dbReference type="EMBL" id="LSSM01000516">
    <property type="protein sequence ID" value="OMJ28670.1"/>
    <property type="molecule type" value="Genomic_DNA"/>
</dbReference>
<name>A0A1R1YPA1_9FUNG</name>
<organism evidence="2 3">
    <name type="scientific">Smittium culicis</name>
    <dbReference type="NCBI Taxonomy" id="133412"/>
    <lineage>
        <taxon>Eukaryota</taxon>
        <taxon>Fungi</taxon>
        <taxon>Fungi incertae sedis</taxon>
        <taxon>Zoopagomycota</taxon>
        <taxon>Kickxellomycotina</taxon>
        <taxon>Harpellomycetes</taxon>
        <taxon>Harpellales</taxon>
        <taxon>Legeriomycetaceae</taxon>
        <taxon>Smittium</taxon>
    </lineage>
</organism>
<evidence type="ECO:0000313" key="3">
    <source>
        <dbReference type="Proteomes" id="UP000187429"/>
    </source>
</evidence>
<reference evidence="3" key="1">
    <citation type="submission" date="2017-01" db="EMBL/GenBank/DDBJ databases">
        <authorList>
            <person name="Wang Y."/>
            <person name="White M."/>
            <person name="Kvist S."/>
            <person name="Moncalvo J.-M."/>
        </authorList>
    </citation>
    <scope>NUCLEOTIDE SEQUENCE [LARGE SCALE GENOMIC DNA]</scope>
    <source>
        <strain evidence="3">ID-206-W2</strain>
    </source>
</reference>